<dbReference type="OrthoDB" id="1434593at2759"/>
<evidence type="ECO:0000313" key="2">
    <source>
        <dbReference type="Proteomes" id="UP000257109"/>
    </source>
</evidence>
<protein>
    <submittedName>
        <fullName evidence="1">Uncharacterized protein</fullName>
    </submittedName>
</protein>
<dbReference type="EMBL" id="QJKJ01001032">
    <property type="protein sequence ID" value="RDY09524.1"/>
    <property type="molecule type" value="Genomic_DNA"/>
</dbReference>
<dbReference type="Proteomes" id="UP000257109">
    <property type="component" value="Unassembled WGS sequence"/>
</dbReference>
<organism evidence="1 2">
    <name type="scientific">Mucuna pruriens</name>
    <name type="common">Velvet bean</name>
    <name type="synonym">Dolichos pruriens</name>
    <dbReference type="NCBI Taxonomy" id="157652"/>
    <lineage>
        <taxon>Eukaryota</taxon>
        <taxon>Viridiplantae</taxon>
        <taxon>Streptophyta</taxon>
        <taxon>Embryophyta</taxon>
        <taxon>Tracheophyta</taxon>
        <taxon>Spermatophyta</taxon>
        <taxon>Magnoliopsida</taxon>
        <taxon>eudicotyledons</taxon>
        <taxon>Gunneridae</taxon>
        <taxon>Pentapetalae</taxon>
        <taxon>rosids</taxon>
        <taxon>fabids</taxon>
        <taxon>Fabales</taxon>
        <taxon>Fabaceae</taxon>
        <taxon>Papilionoideae</taxon>
        <taxon>50 kb inversion clade</taxon>
        <taxon>NPAAA clade</taxon>
        <taxon>indigoferoid/millettioid clade</taxon>
        <taxon>Phaseoleae</taxon>
        <taxon>Mucuna</taxon>
    </lineage>
</organism>
<gene>
    <name evidence="1" type="ORF">CR513_06095</name>
</gene>
<keyword evidence="2" id="KW-1185">Reference proteome</keyword>
<dbReference type="AlphaFoldDB" id="A0A371I3I7"/>
<comment type="caution">
    <text evidence="1">The sequence shown here is derived from an EMBL/GenBank/DDBJ whole genome shotgun (WGS) entry which is preliminary data.</text>
</comment>
<sequence>MKDKNNLEPYSNFMVVMCKNSSLVQVCKSKGKTNYKGEIMLKSKKQLDREIEMLVSIPYEHALTTIISYRGESLDKYVHQYYKKELYELCYGHEVSLINGQNMWPKYDFDEILPLIYKIGPKRPKILRREPDESSNSTKLRRVTTLYACTRCGNGERPKTTK</sequence>
<reference evidence="1" key="1">
    <citation type="submission" date="2018-05" db="EMBL/GenBank/DDBJ databases">
        <title>Draft genome of Mucuna pruriens seed.</title>
        <authorList>
            <person name="Nnadi N.E."/>
            <person name="Vos R."/>
            <person name="Hasami M.H."/>
            <person name="Devisetty U.K."/>
            <person name="Aguiy J.C."/>
        </authorList>
    </citation>
    <scope>NUCLEOTIDE SEQUENCE [LARGE SCALE GENOMIC DNA]</scope>
    <source>
        <strain evidence="1">JCA_2017</strain>
    </source>
</reference>
<proteinExistence type="predicted"/>
<feature type="non-terminal residue" evidence="1">
    <location>
        <position position="1"/>
    </location>
</feature>
<accession>A0A371I3I7</accession>
<evidence type="ECO:0000313" key="1">
    <source>
        <dbReference type="EMBL" id="RDY09524.1"/>
    </source>
</evidence>
<name>A0A371I3I7_MUCPR</name>